<dbReference type="CDD" id="cd11319">
    <property type="entry name" value="AmyAc_euk_AmyA"/>
    <property type="match status" value="1"/>
</dbReference>
<dbReference type="Gene3D" id="3.20.20.80">
    <property type="entry name" value="Glycosidases"/>
    <property type="match status" value="1"/>
</dbReference>
<proteinExistence type="inferred from homology"/>
<dbReference type="Proteomes" id="UP001162131">
    <property type="component" value="Unassembled WGS sequence"/>
</dbReference>
<name>A0AAU9K1B0_9CILI</name>
<dbReference type="SUPFAM" id="SSF51445">
    <property type="entry name" value="(Trans)glycosidases"/>
    <property type="match status" value="1"/>
</dbReference>
<feature type="disulfide bond" evidence="13">
    <location>
        <begin position="155"/>
        <end position="169"/>
    </location>
</feature>
<dbReference type="InterPro" id="IPR013780">
    <property type="entry name" value="Glyco_hydro_b"/>
</dbReference>
<feature type="binding site" evidence="14">
    <location>
        <position position="205"/>
    </location>
    <ligand>
        <name>substrate</name>
    </ligand>
</feature>
<dbReference type="GO" id="GO:0005975">
    <property type="term" value="P:carbohydrate metabolic process"/>
    <property type="evidence" value="ECO:0007669"/>
    <property type="project" value="InterPro"/>
</dbReference>
<evidence type="ECO:0000256" key="3">
    <source>
        <dbReference type="ARBA" id="ARBA00008061"/>
    </source>
</evidence>
<dbReference type="InterPro" id="IPR017853">
    <property type="entry name" value="GH"/>
</dbReference>
<keyword evidence="18" id="KW-1185">Reference proteome</keyword>
<dbReference type="PIRSF" id="PIRSF001024">
    <property type="entry name" value="Alph-amyl_fung"/>
    <property type="match status" value="1"/>
</dbReference>
<sequence>MIKSVLIFLALILAAKAATPQQWKSRIIYQLLTDRFSRGNGDNSGCADLGNYCGGTFKGITQNLDYIQNMGFDAIWISPVPVNYQGAYHGYAAIDLYGVNPHFGTEQDLQDLVNACHSRGMYVMLDVVANHVGPVSPDFSVINPFNKSEYYHPYCQINNWNDQHEVEWCWLGTLPDLSQENQYVRSTLKSWINWIVNKYGFDGLRVDTAVEVPKDFWYEFQASAGVYAVGEAFNGDINYVSGYQGPLDAVLNYPLYFLLRNIFAYGGDMYQARDFMNSMKAFKDQTILGNFLDNHDNPRFLYQNGNINRFKNALAWSVVTLGIPIVYYGDEQGFNGGYDPNDREILWPYLKNTNSDMYQFVTKIVKYRKQMQLWNYPWVERYADHNFYCFSMGNAVMAFTNTDNTIQRSVTYNPYKEGDVICNIFWSGDCVTITNGALNVVLLNGEVKLYMPKSMMMEEK</sequence>
<feature type="binding site" evidence="14">
    <location>
        <position position="296"/>
    </location>
    <ligand>
        <name>substrate</name>
    </ligand>
</feature>
<keyword evidence="9" id="KW-0119">Carbohydrate metabolism</keyword>
<dbReference type="EMBL" id="CAJZBQ010000051">
    <property type="protein sequence ID" value="CAG9330657.1"/>
    <property type="molecule type" value="Genomic_DNA"/>
</dbReference>
<evidence type="ECO:0000256" key="11">
    <source>
        <dbReference type="PIRSR" id="PIRSR001024-1"/>
    </source>
</evidence>
<keyword evidence="7" id="KW-0378">Hydrolase</keyword>
<dbReference type="Gene3D" id="2.60.40.1180">
    <property type="entry name" value="Golgi alpha-mannosidase II"/>
    <property type="match status" value="1"/>
</dbReference>
<dbReference type="InterPro" id="IPR013777">
    <property type="entry name" value="A-amylase-like"/>
</dbReference>
<feature type="binding site" evidence="14">
    <location>
        <position position="131"/>
    </location>
    <ligand>
        <name>substrate</name>
    </ligand>
</feature>
<evidence type="ECO:0000256" key="2">
    <source>
        <dbReference type="ARBA" id="ARBA00001913"/>
    </source>
</evidence>
<comment type="catalytic activity">
    <reaction evidence="1">
        <text>Endohydrolysis of (1-&gt;4)-alpha-D-glucosidic linkages in polysaccharides containing three or more (1-&gt;4)-alpha-linked D-glucose units.</text>
        <dbReference type="EC" id="3.2.1.1"/>
    </reaction>
</comment>
<evidence type="ECO:0000256" key="4">
    <source>
        <dbReference type="ARBA" id="ARBA00012595"/>
    </source>
</evidence>
<dbReference type="PANTHER" id="PTHR10357:SF215">
    <property type="entry name" value="ALPHA-AMYLASE 1"/>
    <property type="match status" value="1"/>
</dbReference>
<evidence type="ECO:0000256" key="14">
    <source>
        <dbReference type="PIRSR" id="PIRSR001024-5"/>
    </source>
</evidence>
<reference evidence="17" key="1">
    <citation type="submission" date="2021-09" db="EMBL/GenBank/DDBJ databases">
        <authorList>
            <consortium name="AG Swart"/>
            <person name="Singh M."/>
            <person name="Singh A."/>
            <person name="Seah K."/>
            <person name="Emmerich C."/>
        </authorList>
    </citation>
    <scope>NUCLEOTIDE SEQUENCE</scope>
    <source>
        <strain evidence="17">ATCC30299</strain>
    </source>
</reference>
<feature type="domain" description="Glycosyl hydrolase family 13 catalytic" evidence="16">
    <location>
        <begin position="30"/>
        <end position="368"/>
    </location>
</feature>
<evidence type="ECO:0000259" key="16">
    <source>
        <dbReference type="SMART" id="SM00642"/>
    </source>
</evidence>
<evidence type="ECO:0000313" key="17">
    <source>
        <dbReference type="EMBL" id="CAG9330657.1"/>
    </source>
</evidence>
<evidence type="ECO:0000256" key="6">
    <source>
        <dbReference type="ARBA" id="ARBA00022729"/>
    </source>
</evidence>
<dbReference type="PANTHER" id="PTHR10357">
    <property type="entry name" value="ALPHA-AMYLASE FAMILY MEMBER"/>
    <property type="match status" value="1"/>
</dbReference>
<dbReference type="InterPro" id="IPR006047">
    <property type="entry name" value="GH13_cat_dom"/>
</dbReference>
<feature type="binding site" evidence="14">
    <location>
        <position position="235"/>
    </location>
    <ligand>
        <name>substrate</name>
    </ligand>
</feature>
<organism evidence="17 18">
    <name type="scientific">Blepharisma stoltei</name>
    <dbReference type="NCBI Taxonomy" id="1481888"/>
    <lineage>
        <taxon>Eukaryota</taxon>
        <taxon>Sar</taxon>
        <taxon>Alveolata</taxon>
        <taxon>Ciliophora</taxon>
        <taxon>Postciliodesmatophora</taxon>
        <taxon>Heterotrichea</taxon>
        <taxon>Heterotrichida</taxon>
        <taxon>Blepharismidae</taxon>
        <taxon>Blepharisma</taxon>
    </lineage>
</organism>
<feature type="site" description="Transition state stabilizer" evidence="12">
    <location>
        <position position="296"/>
    </location>
</feature>
<evidence type="ECO:0000256" key="1">
    <source>
        <dbReference type="ARBA" id="ARBA00000548"/>
    </source>
</evidence>
<keyword evidence="10" id="KW-0326">Glycosidase</keyword>
<evidence type="ECO:0000256" key="12">
    <source>
        <dbReference type="PIRSR" id="PIRSR001024-2"/>
    </source>
</evidence>
<dbReference type="GO" id="GO:0005509">
    <property type="term" value="F:calcium ion binding"/>
    <property type="evidence" value="ECO:0007669"/>
    <property type="project" value="InterPro"/>
</dbReference>
<dbReference type="AlphaFoldDB" id="A0AAU9K1B0"/>
<dbReference type="EC" id="3.2.1.1" evidence="4"/>
<feature type="active site" description="Proton donor" evidence="11">
    <location>
        <position position="231"/>
    </location>
</feature>
<evidence type="ECO:0000313" key="18">
    <source>
        <dbReference type="Proteomes" id="UP001162131"/>
    </source>
</evidence>
<keyword evidence="8" id="KW-0106">Calcium</keyword>
<evidence type="ECO:0000256" key="9">
    <source>
        <dbReference type="ARBA" id="ARBA00023277"/>
    </source>
</evidence>
<evidence type="ECO:0000256" key="10">
    <source>
        <dbReference type="ARBA" id="ARBA00023295"/>
    </source>
</evidence>
<keyword evidence="6 15" id="KW-0732">Signal</keyword>
<comment type="cofactor">
    <cofactor evidence="2">
        <name>Ca(2+)</name>
        <dbReference type="ChEBI" id="CHEBI:29108"/>
    </cofactor>
</comment>
<feature type="signal peptide" evidence="15">
    <location>
        <begin position="1"/>
        <end position="17"/>
    </location>
</feature>
<feature type="active site" description="Nucleophile" evidence="11">
    <location>
        <position position="207"/>
    </location>
</feature>
<dbReference type="SMART" id="SM00642">
    <property type="entry name" value="Aamy"/>
    <property type="match status" value="1"/>
</dbReference>
<dbReference type="GO" id="GO:0004556">
    <property type="term" value="F:alpha-amylase activity"/>
    <property type="evidence" value="ECO:0007669"/>
    <property type="project" value="UniProtKB-EC"/>
</dbReference>
<keyword evidence="5" id="KW-0479">Metal-binding</keyword>
<gene>
    <name evidence="17" type="ORF">BSTOLATCC_MIC51238</name>
</gene>
<accession>A0AAU9K1B0</accession>
<comment type="similarity">
    <text evidence="3">Belongs to the glycosyl hydrolase 13 family.</text>
</comment>
<feature type="chain" id="PRO_5043583331" description="alpha-amylase" evidence="15">
    <location>
        <begin position="18"/>
        <end position="460"/>
    </location>
</feature>
<protein>
    <recommendedName>
        <fullName evidence="4">alpha-amylase</fullName>
        <ecNumber evidence="4">3.2.1.1</ecNumber>
    </recommendedName>
</protein>
<comment type="caution">
    <text evidence="17">The sequence shown here is derived from an EMBL/GenBank/DDBJ whole genome shotgun (WGS) entry which is preliminary data.</text>
</comment>
<dbReference type="Pfam" id="PF00128">
    <property type="entry name" value="Alpha-amylase"/>
    <property type="match status" value="1"/>
</dbReference>
<evidence type="ECO:0000256" key="5">
    <source>
        <dbReference type="ARBA" id="ARBA00022723"/>
    </source>
</evidence>
<evidence type="ECO:0000256" key="8">
    <source>
        <dbReference type="ARBA" id="ARBA00022837"/>
    </source>
</evidence>
<evidence type="ECO:0000256" key="13">
    <source>
        <dbReference type="PIRSR" id="PIRSR001024-4"/>
    </source>
</evidence>
<evidence type="ECO:0000256" key="15">
    <source>
        <dbReference type="SAM" id="SignalP"/>
    </source>
</evidence>
<keyword evidence="13" id="KW-1015">Disulfide bond</keyword>
<evidence type="ECO:0000256" key="7">
    <source>
        <dbReference type="ARBA" id="ARBA00022801"/>
    </source>
</evidence>
<feature type="binding site" evidence="14">
    <location>
        <position position="343"/>
    </location>
    <ligand>
        <name>substrate</name>
    </ligand>
</feature>